<gene>
    <name evidence="2" type="ORF">HD597_008288</name>
</gene>
<keyword evidence="3" id="KW-1185">Reference proteome</keyword>
<evidence type="ECO:0000313" key="3">
    <source>
        <dbReference type="Proteomes" id="UP001139648"/>
    </source>
</evidence>
<reference evidence="2" key="1">
    <citation type="submission" date="2022-06" db="EMBL/GenBank/DDBJ databases">
        <title>Sequencing the genomes of 1000 actinobacteria strains.</title>
        <authorList>
            <person name="Klenk H.-P."/>
        </authorList>
    </citation>
    <scope>NUCLEOTIDE SEQUENCE</scope>
    <source>
        <strain evidence="2">DSM 46694</strain>
    </source>
</reference>
<organism evidence="2 3">
    <name type="scientific">Nonomuraea thailandensis</name>
    <dbReference type="NCBI Taxonomy" id="1188745"/>
    <lineage>
        <taxon>Bacteria</taxon>
        <taxon>Bacillati</taxon>
        <taxon>Actinomycetota</taxon>
        <taxon>Actinomycetes</taxon>
        <taxon>Streptosporangiales</taxon>
        <taxon>Streptosporangiaceae</taxon>
        <taxon>Nonomuraea</taxon>
    </lineage>
</organism>
<accession>A0A9X2K5L8</accession>
<feature type="compositionally biased region" description="Basic and acidic residues" evidence="1">
    <location>
        <begin position="1"/>
        <end position="11"/>
    </location>
</feature>
<dbReference type="Proteomes" id="UP001139648">
    <property type="component" value="Unassembled WGS sequence"/>
</dbReference>
<name>A0A9X2K5L8_9ACTN</name>
<proteinExistence type="predicted"/>
<feature type="region of interest" description="Disordered" evidence="1">
    <location>
        <begin position="58"/>
        <end position="82"/>
    </location>
</feature>
<keyword evidence="2" id="KW-0687">Ribonucleoprotein</keyword>
<dbReference type="EMBL" id="JAMZEB010000002">
    <property type="protein sequence ID" value="MCP2361268.1"/>
    <property type="molecule type" value="Genomic_DNA"/>
</dbReference>
<dbReference type="GO" id="GO:0005840">
    <property type="term" value="C:ribosome"/>
    <property type="evidence" value="ECO:0007669"/>
    <property type="project" value="UniProtKB-KW"/>
</dbReference>
<protein>
    <submittedName>
        <fullName evidence="2">Ribosomal protein L16/L10AE</fullName>
    </submittedName>
</protein>
<feature type="region of interest" description="Disordered" evidence="1">
    <location>
        <begin position="1"/>
        <end position="44"/>
    </location>
</feature>
<keyword evidence="2" id="KW-0689">Ribosomal protein</keyword>
<comment type="caution">
    <text evidence="2">The sequence shown here is derived from an EMBL/GenBank/DDBJ whole genome shotgun (WGS) entry which is preliminary data.</text>
</comment>
<sequence>MDPQRSEDIRHRGVSSRSEAIRYGMDPQRSEDIRHRGVSSRSEAIRRVMSSAEGVRVNGFSMDPRRSQDNGVLAELGKGARQ</sequence>
<dbReference type="AlphaFoldDB" id="A0A9X2K5L8"/>
<evidence type="ECO:0000256" key="1">
    <source>
        <dbReference type="SAM" id="MobiDB-lite"/>
    </source>
</evidence>
<evidence type="ECO:0000313" key="2">
    <source>
        <dbReference type="EMBL" id="MCP2361268.1"/>
    </source>
</evidence>